<proteinExistence type="predicted"/>
<reference evidence="1" key="1">
    <citation type="journal article" date="2015" name="Nature">
        <title>Complex archaea that bridge the gap between prokaryotes and eukaryotes.</title>
        <authorList>
            <person name="Spang A."/>
            <person name="Saw J.H."/>
            <person name="Jorgensen S.L."/>
            <person name="Zaremba-Niedzwiedzka K."/>
            <person name="Martijn J."/>
            <person name="Lind A.E."/>
            <person name="van Eijk R."/>
            <person name="Schleper C."/>
            <person name="Guy L."/>
            <person name="Ettema T.J."/>
        </authorList>
    </citation>
    <scope>NUCLEOTIDE SEQUENCE</scope>
</reference>
<organism evidence="1">
    <name type="scientific">marine sediment metagenome</name>
    <dbReference type="NCBI Taxonomy" id="412755"/>
    <lineage>
        <taxon>unclassified sequences</taxon>
        <taxon>metagenomes</taxon>
        <taxon>ecological metagenomes</taxon>
    </lineage>
</organism>
<dbReference type="EMBL" id="LAZR01021364">
    <property type="protein sequence ID" value="KKL85584.1"/>
    <property type="molecule type" value="Genomic_DNA"/>
</dbReference>
<sequence>MIDPVPSPKIGQFDSASTMVRVLAAAFDGQGTVGLAMPKRFDVIARASQYIPPRLRSRLFSLGAANEAVRVENLSRGDGPLAARWVTSQYESRKRTNSIFIGAANGAVTDLAAGLGAPYLPQTLLLLVRRQVDPDDIDAVITHGQQISGKLAASFPDVAIHQMHDPLNDRGNAAQAAYLRLKWCRLPEAYREFIRSRLTPGGTIFITGMERLPQKTFFNASAIRPAKTGSLGLRQSGDTKMP</sequence>
<dbReference type="AlphaFoldDB" id="A0A0F9FGQ3"/>
<gene>
    <name evidence="1" type="ORF">LCGC14_1953270</name>
</gene>
<comment type="caution">
    <text evidence="1">The sequence shown here is derived from an EMBL/GenBank/DDBJ whole genome shotgun (WGS) entry which is preliminary data.</text>
</comment>
<accession>A0A0F9FGQ3</accession>
<name>A0A0F9FGQ3_9ZZZZ</name>
<protein>
    <submittedName>
        <fullName evidence="1">Uncharacterized protein</fullName>
    </submittedName>
</protein>
<evidence type="ECO:0000313" key="1">
    <source>
        <dbReference type="EMBL" id="KKL85584.1"/>
    </source>
</evidence>